<keyword evidence="2" id="KW-0378">Hydrolase</keyword>
<organism evidence="5">
    <name type="scientific">freshwater metagenome</name>
    <dbReference type="NCBI Taxonomy" id="449393"/>
    <lineage>
        <taxon>unclassified sequences</taxon>
        <taxon>metagenomes</taxon>
        <taxon>ecological metagenomes</taxon>
    </lineage>
</organism>
<dbReference type="PANTHER" id="PTHR42646">
    <property type="entry name" value="FLAP ENDONUCLEASE XNI"/>
    <property type="match status" value="1"/>
</dbReference>
<dbReference type="SMART" id="SM00475">
    <property type="entry name" value="53EXOc"/>
    <property type="match status" value="1"/>
</dbReference>
<dbReference type="Pfam" id="PF01367">
    <property type="entry name" value="5_3_exonuc"/>
    <property type="match status" value="1"/>
</dbReference>
<dbReference type="SMART" id="SM00279">
    <property type="entry name" value="HhH2"/>
    <property type="match status" value="1"/>
</dbReference>
<feature type="domain" description="5'-3' exonuclease" evidence="4">
    <location>
        <begin position="1"/>
        <end position="277"/>
    </location>
</feature>
<dbReference type="CDD" id="cd09898">
    <property type="entry name" value="H3TH_53EXO"/>
    <property type="match status" value="1"/>
</dbReference>
<gene>
    <name evidence="5" type="ORF">UFOPK3402_01439</name>
</gene>
<dbReference type="SUPFAM" id="SSF47807">
    <property type="entry name" value="5' to 3' exonuclease, C-terminal subdomain"/>
    <property type="match status" value="1"/>
</dbReference>
<evidence type="ECO:0000313" key="5">
    <source>
        <dbReference type="EMBL" id="CAB4882428.1"/>
    </source>
</evidence>
<dbReference type="Gene3D" id="1.10.150.20">
    <property type="entry name" value="5' to 3' exonuclease, C-terminal subdomain"/>
    <property type="match status" value="1"/>
</dbReference>
<keyword evidence="3" id="KW-0238">DNA-binding</keyword>
<evidence type="ECO:0000256" key="3">
    <source>
        <dbReference type="ARBA" id="ARBA00023125"/>
    </source>
</evidence>
<evidence type="ECO:0000256" key="2">
    <source>
        <dbReference type="ARBA" id="ARBA00022801"/>
    </source>
</evidence>
<reference evidence="5" key="1">
    <citation type="submission" date="2020-05" db="EMBL/GenBank/DDBJ databases">
        <authorList>
            <person name="Chiriac C."/>
            <person name="Salcher M."/>
            <person name="Ghai R."/>
            <person name="Kavagutti S V."/>
        </authorList>
    </citation>
    <scope>NUCLEOTIDE SEQUENCE</scope>
</reference>
<proteinExistence type="predicted"/>
<dbReference type="InterPro" id="IPR029060">
    <property type="entry name" value="PIN-like_dom_sf"/>
</dbReference>
<protein>
    <submittedName>
        <fullName evidence="5">Unannotated protein</fullName>
    </submittedName>
</protein>
<dbReference type="InterPro" id="IPR020045">
    <property type="entry name" value="DNA_polI_H3TH"/>
</dbReference>
<dbReference type="InterPro" id="IPR038969">
    <property type="entry name" value="FEN"/>
</dbReference>
<dbReference type="Pfam" id="PF02739">
    <property type="entry name" value="5_3_exonuc_N"/>
    <property type="match status" value="1"/>
</dbReference>
<dbReference type="SUPFAM" id="SSF88723">
    <property type="entry name" value="PIN domain-like"/>
    <property type="match status" value="1"/>
</dbReference>
<dbReference type="InterPro" id="IPR036279">
    <property type="entry name" value="5-3_exonuclease_C_sf"/>
</dbReference>
<name>A0A6J7EL46_9ZZZZ</name>
<dbReference type="InterPro" id="IPR020046">
    <property type="entry name" value="5-3_exonucl_a-hlix_arch_N"/>
</dbReference>
<dbReference type="CDD" id="cd09859">
    <property type="entry name" value="PIN_53EXO"/>
    <property type="match status" value="1"/>
</dbReference>
<dbReference type="AlphaFoldDB" id="A0A6J7EL46"/>
<dbReference type="EMBL" id="CAFBLS010000194">
    <property type="protein sequence ID" value="CAB4882428.1"/>
    <property type="molecule type" value="Genomic_DNA"/>
</dbReference>
<dbReference type="GO" id="GO:0003677">
    <property type="term" value="F:DNA binding"/>
    <property type="evidence" value="ECO:0007669"/>
    <property type="project" value="UniProtKB-KW"/>
</dbReference>
<dbReference type="GO" id="GO:0008409">
    <property type="term" value="F:5'-3' exonuclease activity"/>
    <property type="evidence" value="ECO:0007669"/>
    <property type="project" value="InterPro"/>
</dbReference>
<dbReference type="GO" id="GO:0017108">
    <property type="term" value="F:5'-flap endonuclease activity"/>
    <property type="evidence" value="ECO:0007669"/>
    <property type="project" value="InterPro"/>
</dbReference>
<dbReference type="Gene3D" id="3.40.50.1010">
    <property type="entry name" value="5'-nuclease"/>
    <property type="match status" value="1"/>
</dbReference>
<dbReference type="PANTHER" id="PTHR42646:SF2">
    <property type="entry name" value="5'-3' EXONUCLEASE FAMILY PROTEIN"/>
    <property type="match status" value="1"/>
</dbReference>
<evidence type="ECO:0000259" key="4">
    <source>
        <dbReference type="SMART" id="SM00475"/>
    </source>
</evidence>
<sequence length="309" mass="33147">MPNRPVLLLDSASLYYRSFYALPDSMTAPDGRPHNAIRGFLTTVTRLVRQFDAAGVAACWDDDWRPAWRVDLLPSYKTHRASPEESTDGAEATPEALLPQADAIAQLLDAMGIARPGATGFEADDILATLASAVNRPAIVVSGDRDLVQLVRPGVHLLLTVNGGMDKWPLLDDRSVIERFGVRPDQYVDLAVLRGDPSDGIPGVPGIGAKTATALVSAFGGLDEILVEAAAGSPQKPLTARLAGVLTSNEDLIRRMRMVATARTDVALNSDRDFDPGRVTEPDMGTLERVGAQWGVTRYVNDLRAALPG</sequence>
<accession>A0A6J7EL46</accession>
<keyword evidence="1" id="KW-0540">Nuclease</keyword>
<dbReference type="InterPro" id="IPR002421">
    <property type="entry name" value="5-3_exonuclease"/>
</dbReference>
<evidence type="ECO:0000256" key="1">
    <source>
        <dbReference type="ARBA" id="ARBA00022722"/>
    </source>
</evidence>
<dbReference type="InterPro" id="IPR008918">
    <property type="entry name" value="HhH2"/>
</dbReference>
<dbReference type="GO" id="GO:0033567">
    <property type="term" value="P:DNA replication, Okazaki fragment processing"/>
    <property type="evidence" value="ECO:0007669"/>
    <property type="project" value="InterPro"/>
</dbReference>